<dbReference type="InterPro" id="IPR043502">
    <property type="entry name" value="DNA/RNA_pol_sf"/>
</dbReference>
<dbReference type="EMBL" id="DQ054406">
    <property type="protein sequence ID" value="AAY87189.1"/>
    <property type="molecule type" value="Genomic_DNA"/>
</dbReference>
<feature type="non-terminal residue" evidence="2">
    <location>
        <position position="1"/>
    </location>
</feature>
<sequence>QIRYKARLVTKGFSQRYDIDYSETFSPIVKHSSLHMSFAYAGAYDLRIHIVDQKTAFLHGELDEEVYMDQPPGYVSNSLPDYPCGMHRSIYSLKQSARQWHKKKDQALKYLGFMPLSADSNVYLRVTDGQIIIVAVYVDDLVIATG</sequence>
<organism evidence="2">
    <name type="scientific">Lycopodium lagopus</name>
    <dbReference type="NCBI Taxonomy" id="320794"/>
    <lineage>
        <taxon>Eukaryota</taxon>
        <taxon>Viridiplantae</taxon>
        <taxon>Streptophyta</taxon>
        <taxon>Embryophyta</taxon>
        <taxon>Tracheophyta</taxon>
        <taxon>Lycopodiopsida</taxon>
        <taxon>Lycopodiales</taxon>
        <taxon>Lycopodiaceae</taxon>
        <taxon>Lycopodioideae</taxon>
        <taxon>Lycopodium</taxon>
    </lineage>
</organism>
<evidence type="ECO:0000313" key="2">
    <source>
        <dbReference type="EMBL" id="AAY87189.1"/>
    </source>
</evidence>
<dbReference type="InterPro" id="IPR013103">
    <property type="entry name" value="RVT_2"/>
</dbReference>
<proteinExistence type="predicted"/>
<keyword evidence="2" id="KW-0695">RNA-directed DNA polymerase</keyword>
<keyword evidence="2" id="KW-0808">Transferase</keyword>
<accession>Q4JQ49</accession>
<dbReference type="AlphaFoldDB" id="Q4JQ49"/>
<name>Q4JQ49_9TRAC</name>
<dbReference type="GO" id="GO:0003964">
    <property type="term" value="F:RNA-directed DNA polymerase activity"/>
    <property type="evidence" value="ECO:0007669"/>
    <property type="project" value="UniProtKB-KW"/>
</dbReference>
<keyword evidence="2" id="KW-0548">Nucleotidyltransferase</keyword>
<dbReference type="Pfam" id="PF07727">
    <property type="entry name" value="RVT_2"/>
    <property type="match status" value="1"/>
</dbReference>
<reference evidence="2" key="1">
    <citation type="submission" date="2005-05" db="EMBL/GenBank/DDBJ databases">
        <title>LTR retrotransposons of plants.</title>
        <authorList>
            <person name="Kabanova A."/>
            <person name="Novikova O."/>
            <person name="Blinov A."/>
        </authorList>
    </citation>
    <scope>NUCLEOTIDE SEQUENCE</scope>
</reference>
<evidence type="ECO:0000259" key="1">
    <source>
        <dbReference type="Pfam" id="PF07727"/>
    </source>
</evidence>
<feature type="non-terminal residue" evidence="2">
    <location>
        <position position="146"/>
    </location>
</feature>
<protein>
    <submittedName>
        <fullName evidence="2">Reverse transcriptase</fullName>
    </submittedName>
</protein>
<dbReference type="SUPFAM" id="SSF56672">
    <property type="entry name" value="DNA/RNA polymerases"/>
    <property type="match status" value="1"/>
</dbReference>
<feature type="domain" description="Reverse transcriptase Ty1/copia-type" evidence="1">
    <location>
        <begin position="2"/>
        <end position="145"/>
    </location>
</feature>
<gene>
    <name evidence="2" type="primary">RT</name>
</gene>